<dbReference type="Pfam" id="PF00528">
    <property type="entry name" value="BPD_transp_1"/>
    <property type="match status" value="1"/>
</dbReference>
<dbReference type="STRING" id="889306.KP78_13160"/>
<evidence type="ECO:0000256" key="7">
    <source>
        <dbReference type="RuleBase" id="RU363032"/>
    </source>
</evidence>
<keyword evidence="3" id="KW-1003">Cell membrane</keyword>
<feature type="transmembrane region" description="Helical" evidence="7">
    <location>
        <begin position="126"/>
        <end position="146"/>
    </location>
</feature>
<dbReference type="PATRIC" id="fig|889306.3.peg.1325"/>
<dbReference type="AlphaFoldDB" id="A0A0C2W119"/>
<keyword evidence="6 7" id="KW-0472">Membrane</keyword>
<evidence type="ECO:0000259" key="8">
    <source>
        <dbReference type="PROSITE" id="PS50928"/>
    </source>
</evidence>
<evidence type="ECO:0000313" key="9">
    <source>
        <dbReference type="EMBL" id="KIL49848.1"/>
    </source>
</evidence>
<accession>A0A0C2W119</accession>
<dbReference type="SUPFAM" id="SSF161098">
    <property type="entry name" value="MetI-like"/>
    <property type="match status" value="1"/>
</dbReference>
<evidence type="ECO:0000256" key="1">
    <source>
        <dbReference type="ARBA" id="ARBA00004651"/>
    </source>
</evidence>
<feature type="transmembrane region" description="Helical" evidence="7">
    <location>
        <begin position="29"/>
        <end position="53"/>
    </location>
</feature>
<comment type="subcellular location">
    <subcellularLocation>
        <location evidence="1 7">Cell membrane</location>
        <topology evidence="1 7">Multi-pass membrane protein</topology>
    </subcellularLocation>
</comment>
<dbReference type="GO" id="GO:0005886">
    <property type="term" value="C:plasma membrane"/>
    <property type="evidence" value="ECO:0007669"/>
    <property type="project" value="UniProtKB-SubCell"/>
</dbReference>
<evidence type="ECO:0000256" key="5">
    <source>
        <dbReference type="ARBA" id="ARBA00022989"/>
    </source>
</evidence>
<dbReference type="Gene3D" id="1.10.3720.10">
    <property type="entry name" value="MetI-like"/>
    <property type="match status" value="1"/>
</dbReference>
<protein>
    <recommendedName>
        <fullName evidence="8">ABC transmembrane type-1 domain-containing protein</fullName>
    </recommendedName>
</protein>
<dbReference type="RefSeq" id="WP_052474641.1">
    <property type="nucleotide sequence ID" value="NZ_JXRP01000009.1"/>
</dbReference>
<dbReference type="InterPro" id="IPR051393">
    <property type="entry name" value="ABC_transporter_permease"/>
</dbReference>
<feature type="transmembrane region" description="Helical" evidence="7">
    <location>
        <begin position="281"/>
        <end position="301"/>
    </location>
</feature>
<comment type="caution">
    <text evidence="9">The sequence shown here is derived from an EMBL/GenBank/DDBJ whole genome shotgun (WGS) entry which is preliminary data.</text>
</comment>
<dbReference type="CDD" id="cd06261">
    <property type="entry name" value="TM_PBP2"/>
    <property type="match status" value="1"/>
</dbReference>
<dbReference type="InterPro" id="IPR035906">
    <property type="entry name" value="MetI-like_sf"/>
</dbReference>
<dbReference type="Proteomes" id="UP000031938">
    <property type="component" value="Unassembled WGS sequence"/>
</dbReference>
<evidence type="ECO:0000256" key="3">
    <source>
        <dbReference type="ARBA" id="ARBA00022475"/>
    </source>
</evidence>
<dbReference type="GO" id="GO:0055085">
    <property type="term" value="P:transmembrane transport"/>
    <property type="evidence" value="ECO:0007669"/>
    <property type="project" value="InterPro"/>
</dbReference>
<dbReference type="EMBL" id="JXRP01000009">
    <property type="protein sequence ID" value="KIL49848.1"/>
    <property type="molecule type" value="Genomic_DNA"/>
</dbReference>
<evidence type="ECO:0000256" key="4">
    <source>
        <dbReference type="ARBA" id="ARBA00022692"/>
    </source>
</evidence>
<name>A0A0C2W119_9BACL</name>
<feature type="transmembrane region" description="Helical" evidence="7">
    <location>
        <begin position="93"/>
        <end position="114"/>
    </location>
</feature>
<feature type="transmembrane region" description="Helical" evidence="7">
    <location>
        <begin position="229"/>
        <end position="249"/>
    </location>
</feature>
<comment type="similarity">
    <text evidence="7">Belongs to the binding-protein-dependent transport system permease family.</text>
</comment>
<reference evidence="9 10" key="1">
    <citation type="submission" date="2015-01" db="EMBL/GenBank/DDBJ databases">
        <title>Genome sequencing of Jeotgalibacillus soli.</title>
        <authorList>
            <person name="Goh K.M."/>
            <person name="Chan K.-G."/>
            <person name="Yaakop A.S."/>
            <person name="Ee R."/>
            <person name="Gan H.M."/>
            <person name="Chan C.S."/>
        </authorList>
    </citation>
    <scope>NUCLEOTIDE SEQUENCE [LARGE SCALE GENOMIC DNA]</scope>
    <source>
        <strain evidence="9 10">P9</strain>
    </source>
</reference>
<dbReference type="OrthoDB" id="9785347at2"/>
<keyword evidence="5 7" id="KW-1133">Transmembrane helix</keyword>
<gene>
    <name evidence="9" type="ORF">KP78_13160</name>
</gene>
<sequence>MEARSIQSGKQAIPEISRKDRLKRHWQKYALIYIFLVPILIHFAIFQLFPIAFSLYITFMKWPVIGTPEFIALDNWKAFFSDELAWKAVWNTVLFSLYYIVPTMALGLILALLINTEKKGTGFFKAVFFLPVVTSFVIISGIWAWLFRGTEEGMINRVLSVFGAEPQLFLSNSSQALIVLAGLSIFKVCGSTMIYYYAGLKSIPHEFYEAAKIDGANGWHMFWRVTFPLLLPIHFYVAVITTIGSFQIFDSAYLLTQGGPNHSTTTLVYYLYREGFTNLRLGYASVLAYILFFIIFAISIIQRKYFGKEVSYK</sequence>
<feature type="transmembrane region" description="Helical" evidence="7">
    <location>
        <begin position="176"/>
        <end position="198"/>
    </location>
</feature>
<evidence type="ECO:0000256" key="2">
    <source>
        <dbReference type="ARBA" id="ARBA00022448"/>
    </source>
</evidence>
<proteinExistence type="inferred from homology"/>
<evidence type="ECO:0000313" key="10">
    <source>
        <dbReference type="Proteomes" id="UP000031938"/>
    </source>
</evidence>
<dbReference type="PROSITE" id="PS50928">
    <property type="entry name" value="ABC_TM1"/>
    <property type="match status" value="1"/>
</dbReference>
<keyword evidence="10" id="KW-1185">Reference proteome</keyword>
<organism evidence="9 10">
    <name type="scientific">Jeotgalibacillus soli</name>
    <dbReference type="NCBI Taxonomy" id="889306"/>
    <lineage>
        <taxon>Bacteria</taxon>
        <taxon>Bacillati</taxon>
        <taxon>Bacillota</taxon>
        <taxon>Bacilli</taxon>
        <taxon>Bacillales</taxon>
        <taxon>Caryophanaceae</taxon>
        <taxon>Jeotgalibacillus</taxon>
    </lineage>
</organism>
<keyword evidence="4 7" id="KW-0812">Transmembrane</keyword>
<keyword evidence="2 7" id="KW-0813">Transport</keyword>
<dbReference type="PANTHER" id="PTHR30193:SF37">
    <property type="entry name" value="INNER MEMBRANE ABC TRANSPORTER PERMEASE PROTEIN YCJO"/>
    <property type="match status" value="1"/>
</dbReference>
<feature type="domain" description="ABC transmembrane type-1" evidence="8">
    <location>
        <begin position="89"/>
        <end position="302"/>
    </location>
</feature>
<dbReference type="PANTHER" id="PTHR30193">
    <property type="entry name" value="ABC TRANSPORTER PERMEASE PROTEIN"/>
    <property type="match status" value="1"/>
</dbReference>
<dbReference type="InterPro" id="IPR000515">
    <property type="entry name" value="MetI-like"/>
</dbReference>
<evidence type="ECO:0000256" key="6">
    <source>
        <dbReference type="ARBA" id="ARBA00023136"/>
    </source>
</evidence>